<evidence type="ECO:0000256" key="2">
    <source>
        <dbReference type="ARBA" id="ARBA00023235"/>
    </source>
</evidence>
<dbReference type="PANTHER" id="PTHR21198">
    <property type="entry name" value="GLUTAMATE RACEMASE"/>
    <property type="match status" value="1"/>
</dbReference>
<dbReference type="GO" id="GO:0047661">
    <property type="term" value="F:amino-acid racemase activity"/>
    <property type="evidence" value="ECO:0007669"/>
    <property type="project" value="InterPro"/>
</dbReference>
<dbReference type="NCBIfam" id="TIGR00035">
    <property type="entry name" value="asp_race"/>
    <property type="match status" value="1"/>
</dbReference>
<evidence type="ECO:0000256" key="1">
    <source>
        <dbReference type="ARBA" id="ARBA00007847"/>
    </source>
</evidence>
<dbReference type="AlphaFoldDB" id="A0A239E3K6"/>
<protein>
    <submittedName>
        <fullName evidence="3">Aspartate racemase</fullName>
    </submittedName>
</protein>
<evidence type="ECO:0000313" key="3">
    <source>
        <dbReference type="EMBL" id="SNS39256.1"/>
    </source>
</evidence>
<sequence length="248" mass="28042">MKNSNRKKLGVISGMGTRAGLLFIDKLINSIEAPTDQDFPEFILHNNSQIPDRTLSIIYGQESPENELLRSIELMNACDVDFMVSTCITSHHFLGQLSSRITKNFINPIDLVVRELVEHPYYINKVGLLATTGTITSGLFHRKFENTNIELVTLNSEDQESKFMKSVYMKGGLKSSQITPDAYSLFEEAVDRLKMQQPDVIIGGCTEVQIGLQNLDIDFHYIDVIDVLVQEIIEKMNLKVKEKLTCLI</sequence>
<dbReference type="InterPro" id="IPR004380">
    <property type="entry name" value="Asp_race"/>
</dbReference>
<dbReference type="Proteomes" id="UP000198379">
    <property type="component" value="Unassembled WGS sequence"/>
</dbReference>
<organism evidence="3 4">
    <name type="scientific">Dokdonia pacifica</name>
    <dbReference type="NCBI Taxonomy" id="1627892"/>
    <lineage>
        <taxon>Bacteria</taxon>
        <taxon>Pseudomonadati</taxon>
        <taxon>Bacteroidota</taxon>
        <taxon>Flavobacteriia</taxon>
        <taxon>Flavobacteriales</taxon>
        <taxon>Flavobacteriaceae</taxon>
        <taxon>Dokdonia</taxon>
    </lineage>
</organism>
<keyword evidence="2" id="KW-0413">Isomerase</keyword>
<dbReference type="PANTHER" id="PTHR21198:SF7">
    <property type="entry name" value="ASPARTATE-GLUTAMATE RACEMASE FAMILY"/>
    <property type="match status" value="1"/>
</dbReference>
<gene>
    <name evidence="3" type="ORF">SAMN06265376_11383</name>
</gene>
<keyword evidence="4" id="KW-1185">Reference proteome</keyword>
<dbReference type="Pfam" id="PF01177">
    <property type="entry name" value="Asp_Glu_race"/>
    <property type="match status" value="1"/>
</dbReference>
<comment type="similarity">
    <text evidence="1">Belongs to the aspartate/glutamate racemases family.</text>
</comment>
<dbReference type="EMBL" id="FZNY01000013">
    <property type="protein sequence ID" value="SNS39256.1"/>
    <property type="molecule type" value="Genomic_DNA"/>
</dbReference>
<dbReference type="SUPFAM" id="SSF53681">
    <property type="entry name" value="Aspartate/glutamate racemase"/>
    <property type="match status" value="2"/>
</dbReference>
<dbReference type="Gene3D" id="3.40.50.1860">
    <property type="match status" value="2"/>
</dbReference>
<dbReference type="RefSeq" id="WP_089374036.1">
    <property type="nucleotide sequence ID" value="NZ_BMEP01000002.1"/>
</dbReference>
<proteinExistence type="inferred from homology"/>
<accession>A0A239E3K6</accession>
<reference evidence="3 4" key="1">
    <citation type="submission" date="2017-06" db="EMBL/GenBank/DDBJ databases">
        <authorList>
            <person name="Kim H.J."/>
            <person name="Triplett B.A."/>
        </authorList>
    </citation>
    <scope>NUCLEOTIDE SEQUENCE [LARGE SCALE GENOMIC DNA]</scope>
    <source>
        <strain evidence="3 4">DSM 25597</strain>
    </source>
</reference>
<dbReference type="InterPro" id="IPR001920">
    <property type="entry name" value="Asp/Glu_race"/>
</dbReference>
<evidence type="ECO:0000313" key="4">
    <source>
        <dbReference type="Proteomes" id="UP000198379"/>
    </source>
</evidence>
<dbReference type="InterPro" id="IPR015942">
    <property type="entry name" value="Asp/Glu/hydantoin_racemase"/>
</dbReference>
<dbReference type="OrthoDB" id="9803739at2"/>
<name>A0A239E3K6_9FLAO</name>